<dbReference type="GO" id="GO:0008374">
    <property type="term" value="F:O-acyltransferase activity"/>
    <property type="evidence" value="ECO:0007669"/>
    <property type="project" value="TreeGrafter"/>
</dbReference>
<dbReference type="SUPFAM" id="SSF51161">
    <property type="entry name" value="Trimeric LpxA-like enzymes"/>
    <property type="match status" value="1"/>
</dbReference>
<organism evidence="4 5">
    <name type="scientific">Candidatus Shapirobacteria bacterium CG06_land_8_20_14_3_00_40_12</name>
    <dbReference type="NCBI Taxonomy" id="1974881"/>
    <lineage>
        <taxon>Bacteria</taxon>
        <taxon>Candidatus Shapironibacteriota</taxon>
    </lineage>
</organism>
<dbReference type="EMBL" id="PEWA01000052">
    <property type="protein sequence ID" value="PIU73178.1"/>
    <property type="molecule type" value="Genomic_DNA"/>
</dbReference>
<dbReference type="PANTHER" id="PTHR23416:SF23">
    <property type="entry name" value="ACETYLTRANSFERASE C18B11.09C-RELATED"/>
    <property type="match status" value="1"/>
</dbReference>
<dbReference type="InterPro" id="IPR051159">
    <property type="entry name" value="Hexapeptide_acetyltransf"/>
</dbReference>
<dbReference type="CDD" id="cd04647">
    <property type="entry name" value="LbH_MAT_like"/>
    <property type="match status" value="1"/>
</dbReference>
<name>A0A2M7ARC1_9BACT</name>
<evidence type="ECO:0000256" key="3">
    <source>
        <dbReference type="ARBA" id="ARBA00022737"/>
    </source>
</evidence>
<keyword evidence="2 4" id="KW-0808">Transferase</keyword>
<reference evidence="5" key="1">
    <citation type="submission" date="2017-09" db="EMBL/GenBank/DDBJ databases">
        <title>Depth-based differentiation of microbial function through sediment-hosted aquifers and enrichment of novel symbionts in the deep terrestrial subsurface.</title>
        <authorList>
            <person name="Probst A.J."/>
            <person name="Ladd B."/>
            <person name="Jarett J.K."/>
            <person name="Geller-Mcgrath D.E."/>
            <person name="Sieber C.M.K."/>
            <person name="Emerson J.B."/>
            <person name="Anantharaman K."/>
            <person name="Thomas B.C."/>
            <person name="Malmstrom R."/>
            <person name="Stieglmeier M."/>
            <person name="Klingl A."/>
            <person name="Woyke T."/>
            <person name="Ryan C.M."/>
            <person name="Banfield J.F."/>
        </authorList>
    </citation>
    <scope>NUCLEOTIDE SEQUENCE [LARGE SCALE GENOMIC DNA]</scope>
</reference>
<dbReference type="InterPro" id="IPR018357">
    <property type="entry name" value="Hexapep_transf_CS"/>
</dbReference>
<dbReference type="AlphaFoldDB" id="A0A2M7ARC1"/>
<comment type="similarity">
    <text evidence="1">Belongs to the transferase hexapeptide repeat family.</text>
</comment>
<dbReference type="InterPro" id="IPR011004">
    <property type="entry name" value="Trimer_LpxA-like_sf"/>
</dbReference>
<evidence type="ECO:0000313" key="4">
    <source>
        <dbReference type="EMBL" id="PIU73178.1"/>
    </source>
</evidence>
<evidence type="ECO:0000313" key="5">
    <source>
        <dbReference type="Proteomes" id="UP000231407"/>
    </source>
</evidence>
<keyword evidence="3" id="KW-0677">Repeat</keyword>
<evidence type="ECO:0000256" key="1">
    <source>
        <dbReference type="ARBA" id="ARBA00007274"/>
    </source>
</evidence>
<keyword evidence="4" id="KW-0012">Acyltransferase</keyword>
<evidence type="ECO:0000256" key="2">
    <source>
        <dbReference type="ARBA" id="ARBA00022679"/>
    </source>
</evidence>
<dbReference type="PROSITE" id="PS00101">
    <property type="entry name" value="HEXAPEP_TRANSFERASES"/>
    <property type="match status" value="1"/>
</dbReference>
<dbReference type="Proteomes" id="UP000231407">
    <property type="component" value="Unassembled WGS sequence"/>
</dbReference>
<sequence length="187" mass="20716">MLKLLPKVLNRLKTILEEFWLLILRIVGFIPIHTIRKIFYILSGINLPFDSTIHLEANFFKPSGITIGHDTIIGYRSFLDGRGKLAIGSHVDIASEVLIYTDEHNVNSADFGNSFAPVKISDYVFIGPRAIILPGVTIGRGAVVAAGAVVTKSIPDFEIWGGVPAKKISLRRVTNPDYLLGRAMWFQ</sequence>
<protein>
    <submittedName>
        <fullName evidence="4">Acyltransferase</fullName>
    </submittedName>
</protein>
<dbReference type="PANTHER" id="PTHR23416">
    <property type="entry name" value="SIALIC ACID SYNTHASE-RELATED"/>
    <property type="match status" value="1"/>
</dbReference>
<gene>
    <name evidence="4" type="ORF">COS78_03850</name>
</gene>
<proteinExistence type="inferred from homology"/>
<dbReference type="Pfam" id="PF00132">
    <property type="entry name" value="Hexapep"/>
    <property type="match status" value="1"/>
</dbReference>
<dbReference type="GO" id="GO:0005829">
    <property type="term" value="C:cytosol"/>
    <property type="evidence" value="ECO:0007669"/>
    <property type="project" value="TreeGrafter"/>
</dbReference>
<accession>A0A2M7ARC1</accession>
<comment type="caution">
    <text evidence="4">The sequence shown here is derived from an EMBL/GenBank/DDBJ whole genome shotgun (WGS) entry which is preliminary data.</text>
</comment>
<dbReference type="InterPro" id="IPR001451">
    <property type="entry name" value="Hexapep"/>
</dbReference>
<dbReference type="Gene3D" id="2.160.10.10">
    <property type="entry name" value="Hexapeptide repeat proteins"/>
    <property type="match status" value="1"/>
</dbReference>